<dbReference type="Pfam" id="PF08668">
    <property type="entry name" value="HDOD"/>
    <property type="match status" value="1"/>
</dbReference>
<dbReference type="PROSITE" id="PS51833">
    <property type="entry name" value="HDOD"/>
    <property type="match status" value="1"/>
</dbReference>
<gene>
    <name evidence="2" type="ORF">E3A20_06910</name>
</gene>
<keyword evidence="3" id="KW-1185">Reference proteome</keyword>
<sequence>MMLKKGKYPWYSPENVIPEQSRGVFHSLGNLKALPHFPTNIMEMQQLLASDDVAPKAIATQLRADPVMAAQVLQIAENIRNTRNPANPKIKSLEHAVVYIGFKQLSELIMSAALKTFKVPPSGFDVETFWNESYLIGSIAEYIVQRLQLKLPAEEIFIAGSLSNIGKLVSAFCFPPIATKLVREVSDPTVLSTWRKAESTFSFPDHSILGEIAALLWGFPTTIADAVRHHHDVPDPAKKPRCHTG</sequence>
<dbReference type="InterPro" id="IPR013976">
    <property type="entry name" value="HDOD"/>
</dbReference>
<feature type="domain" description="HDOD" evidence="1">
    <location>
        <begin position="34"/>
        <end position="233"/>
    </location>
</feature>
<name>A0A5C6MBK8_9PLAN</name>
<dbReference type="InterPro" id="IPR052340">
    <property type="entry name" value="RNase_Y/CdgJ"/>
</dbReference>
<comment type="caution">
    <text evidence="2">The sequence shown here is derived from an EMBL/GenBank/DDBJ whole genome shotgun (WGS) entry which is preliminary data.</text>
</comment>
<protein>
    <recommendedName>
        <fullName evidence="1">HDOD domain-containing protein</fullName>
    </recommendedName>
</protein>
<proteinExistence type="predicted"/>
<dbReference type="PANTHER" id="PTHR33525">
    <property type="match status" value="1"/>
</dbReference>
<accession>A0A5C6MBK8</accession>
<evidence type="ECO:0000313" key="2">
    <source>
        <dbReference type="EMBL" id="TWW10354.1"/>
    </source>
</evidence>
<dbReference type="EMBL" id="SRHE01000094">
    <property type="protein sequence ID" value="TWW10354.1"/>
    <property type="molecule type" value="Genomic_DNA"/>
</dbReference>
<evidence type="ECO:0000259" key="1">
    <source>
        <dbReference type="PROSITE" id="PS51833"/>
    </source>
</evidence>
<evidence type="ECO:0000313" key="3">
    <source>
        <dbReference type="Proteomes" id="UP000321083"/>
    </source>
</evidence>
<dbReference type="AlphaFoldDB" id="A0A5C6MBK8"/>
<reference evidence="2 3" key="2">
    <citation type="submission" date="2019-08" db="EMBL/GenBank/DDBJ databases">
        <authorList>
            <person name="Henke P."/>
        </authorList>
    </citation>
    <scope>NUCLEOTIDE SEQUENCE [LARGE SCALE GENOMIC DNA]</scope>
    <source>
        <strain evidence="2">Phe10_nw2017</strain>
    </source>
</reference>
<reference evidence="2 3" key="1">
    <citation type="submission" date="2019-08" db="EMBL/GenBank/DDBJ databases">
        <title>100 year-old enigma solved: identification of Planctomyces bekefii, the type genus and species of the phylum Planctomycetes.</title>
        <authorList>
            <person name="Svetlana D.N."/>
            <person name="Overmann J."/>
        </authorList>
    </citation>
    <scope>NUCLEOTIDE SEQUENCE [LARGE SCALE GENOMIC DNA]</scope>
    <source>
        <strain evidence="2">Phe10_nw2017</strain>
    </source>
</reference>
<dbReference type="Proteomes" id="UP000321083">
    <property type="component" value="Unassembled WGS sequence"/>
</dbReference>
<dbReference type="PANTHER" id="PTHR33525:SF3">
    <property type="entry name" value="RIBONUCLEASE Y"/>
    <property type="match status" value="1"/>
</dbReference>
<organism evidence="2 3">
    <name type="scientific">Planctomyces bekefii</name>
    <dbReference type="NCBI Taxonomy" id="1653850"/>
    <lineage>
        <taxon>Bacteria</taxon>
        <taxon>Pseudomonadati</taxon>
        <taxon>Planctomycetota</taxon>
        <taxon>Planctomycetia</taxon>
        <taxon>Planctomycetales</taxon>
        <taxon>Planctomycetaceae</taxon>
        <taxon>Planctomyces</taxon>
    </lineage>
</organism>
<dbReference type="Gene3D" id="1.10.3210.10">
    <property type="entry name" value="Hypothetical protein af1432"/>
    <property type="match status" value="1"/>
</dbReference>
<dbReference type="SUPFAM" id="SSF109604">
    <property type="entry name" value="HD-domain/PDEase-like"/>
    <property type="match status" value="1"/>
</dbReference>